<dbReference type="GO" id="GO:0000155">
    <property type="term" value="F:phosphorelay sensor kinase activity"/>
    <property type="evidence" value="ECO:0007669"/>
    <property type="project" value="InterPro"/>
</dbReference>
<dbReference type="SMART" id="SM00388">
    <property type="entry name" value="HisKA"/>
    <property type="match status" value="1"/>
</dbReference>
<evidence type="ECO:0000313" key="19">
    <source>
        <dbReference type="Proteomes" id="UP000665020"/>
    </source>
</evidence>
<dbReference type="PRINTS" id="PR00344">
    <property type="entry name" value="BCTRLSENSOR"/>
</dbReference>
<dbReference type="SUPFAM" id="SSF47384">
    <property type="entry name" value="Homodimeric domain of signal transducing histidine kinase"/>
    <property type="match status" value="1"/>
</dbReference>
<evidence type="ECO:0000259" key="16">
    <source>
        <dbReference type="PROSITE" id="PS50109"/>
    </source>
</evidence>
<keyword evidence="13 15" id="KW-0472">Membrane</keyword>
<dbReference type="Gene3D" id="6.10.340.10">
    <property type="match status" value="1"/>
</dbReference>
<keyword evidence="6" id="KW-0808">Transferase</keyword>
<comment type="catalytic activity">
    <reaction evidence="1">
        <text>ATP + protein L-histidine = ADP + protein N-phospho-L-histidine.</text>
        <dbReference type="EC" id="2.7.13.3"/>
    </reaction>
</comment>
<dbReference type="FunFam" id="3.30.565.10:FF:000006">
    <property type="entry name" value="Sensor histidine kinase WalK"/>
    <property type="match status" value="1"/>
</dbReference>
<dbReference type="PROSITE" id="PS50885">
    <property type="entry name" value="HAMP"/>
    <property type="match status" value="1"/>
</dbReference>
<dbReference type="CDD" id="cd06225">
    <property type="entry name" value="HAMP"/>
    <property type="match status" value="1"/>
</dbReference>
<dbReference type="SUPFAM" id="SSF158472">
    <property type="entry name" value="HAMP domain-like"/>
    <property type="match status" value="1"/>
</dbReference>
<gene>
    <name evidence="18" type="ORF">GM661_03830</name>
</gene>
<keyword evidence="4" id="KW-1003">Cell membrane</keyword>
<keyword evidence="11 15" id="KW-1133">Transmembrane helix</keyword>
<keyword evidence="5" id="KW-0597">Phosphoprotein</keyword>
<dbReference type="Pfam" id="PF02518">
    <property type="entry name" value="HATPase_c"/>
    <property type="match status" value="1"/>
</dbReference>
<dbReference type="CDD" id="cd00075">
    <property type="entry name" value="HATPase"/>
    <property type="match status" value="1"/>
</dbReference>
<feature type="domain" description="HAMP" evidence="17">
    <location>
        <begin position="186"/>
        <end position="238"/>
    </location>
</feature>
<evidence type="ECO:0000256" key="13">
    <source>
        <dbReference type="ARBA" id="ARBA00023136"/>
    </source>
</evidence>
<dbReference type="InterPro" id="IPR003594">
    <property type="entry name" value="HATPase_dom"/>
</dbReference>
<dbReference type="InterPro" id="IPR003660">
    <property type="entry name" value="HAMP_dom"/>
</dbReference>
<keyword evidence="12" id="KW-0902">Two-component regulatory system</keyword>
<dbReference type="InterPro" id="IPR050398">
    <property type="entry name" value="HssS/ArlS-like"/>
</dbReference>
<keyword evidence="14" id="KW-0175">Coiled coil</keyword>
<evidence type="ECO:0000256" key="8">
    <source>
        <dbReference type="ARBA" id="ARBA00022741"/>
    </source>
</evidence>
<evidence type="ECO:0000256" key="11">
    <source>
        <dbReference type="ARBA" id="ARBA00022989"/>
    </source>
</evidence>
<dbReference type="KEGG" id="ifn:GM661_03830"/>
<sequence length="463" mass="52447">MSKLGFKIFLIILLIALGGLLFTSLYLNISINRNFTNYLYQDRKEKIEQLIGLLKDSYQAEHNWLQGRLLTANFAKTNDLSLILEDRVGNILYHYDNHMMGPGMMQQHGMMNRRRTPIDDSRFPAEIFKIEINGNRVGTLYWYRDREYSNLSEAASFFIKKINAGILIAGILVALITIVISLFFSRYLTTPLLKMNRIAQRVAEGDFNHHLIVKGNDELAELGNSINEMTDKLNYLERIRRESTADLAHELRTPLTTIKNYLEAVTAGVWQFNNETAAEIEEELDRLVRLVNRLGELSEAEKGVVKGKLKPIDLSEIFPELLEHFRPLAVNRGIDLVLKEAAENCFIKGNRDSIETIANNLLSNALKYTLPGGRVEMRLAKTDTQVCLSVTDTGLGISAEDLPYIFERFYRTDRSRSSKTGGTGIGLTITKELVRGMDGEIKALSEGENKGSTFTIIFPLITK</sequence>
<dbReference type="EMBL" id="CP046640">
    <property type="protein sequence ID" value="QTL97167.1"/>
    <property type="molecule type" value="Genomic_DNA"/>
</dbReference>
<evidence type="ECO:0000256" key="7">
    <source>
        <dbReference type="ARBA" id="ARBA00022692"/>
    </source>
</evidence>
<evidence type="ECO:0000256" key="6">
    <source>
        <dbReference type="ARBA" id="ARBA00022679"/>
    </source>
</evidence>
<accession>A0A8A7KE50</accession>
<dbReference type="GO" id="GO:0005886">
    <property type="term" value="C:plasma membrane"/>
    <property type="evidence" value="ECO:0007669"/>
    <property type="project" value="UniProtKB-SubCell"/>
</dbReference>
<dbReference type="SMART" id="SM00387">
    <property type="entry name" value="HATPase_c"/>
    <property type="match status" value="1"/>
</dbReference>
<evidence type="ECO:0000256" key="10">
    <source>
        <dbReference type="ARBA" id="ARBA00022840"/>
    </source>
</evidence>
<comment type="subcellular location">
    <subcellularLocation>
        <location evidence="2">Cell membrane</location>
        <topology evidence="2">Multi-pass membrane protein</topology>
    </subcellularLocation>
</comment>
<dbReference type="InterPro" id="IPR003661">
    <property type="entry name" value="HisK_dim/P_dom"/>
</dbReference>
<protein>
    <recommendedName>
        <fullName evidence="3">histidine kinase</fullName>
        <ecNumber evidence="3">2.7.13.3</ecNumber>
    </recommendedName>
</protein>
<evidence type="ECO:0000313" key="18">
    <source>
        <dbReference type="EMBL" id="QTL97167.1"/>
    </source>
</evidence>
<dbReference type="PROSITE" id="PS50109">
    <property type="entry name" value="HIS_KIN"/>
    <property type="match status" value="1"/>
</dbReference>
<dbReference type="InterPro" id="IPR036097">
    <property type="entry name" value="HisK_dim/P_sf"/>
</dbReference>
<dbReference type="Gene3D" id="3.30.565.10">
    <property type="entry name" value="Histidine kinase-like ATPase, C-terminal domain"/>
    <property type="match status" value="1"/>
</dbReference>
<keyword evidence="9" id="KW-0418">Kinase</keyword>
<feature type="transmembrane region" description="Helical" evidence="15">
    <location>
        <begin position="166"/>
        <end position="188"/>
    </location>
</feature>
<dbReference type="PANTHER" id="PTHR45528">
    <property type="entry name" value="SENSOR HISTIDINE KINASE CPXA"/>
    <property type="match status" value="1"/>
</dbReference>
<dbReference type="GO" id="GO:0005524">
    <property type="term" value="F:ATP binding"/>
    <property type="evidence" value="ECO:0007669"/>
    <property type="project" value="UniProtKB-KW"/>
</dbReference>
<reference evidence="18" key="1">
    <citation type="submission" date="2019-12" db="EMBL/GenBank/DDBJ databases">
        <authorList>
            <person name="zhang j."/>
            <person name="sun C.M."/>
        </authorList>
    </citation>
    <scope>NUCLEOTIDE SEQUENCE</scope>
    <source>
        <strain evidence="18">NS-1</strain>
    </source>
</reference>
<dbReference type="AlphaFoldDB" id="A0A8A7KE50"/>
<evidence type="ECO:0000256" key="9">
    <source>
        <dbReference type="ARBA" id="ARBA00022777"/>
    </source>
</evidence>
<dbReference type="InterPro" id="IPR036890">
    <property type="entry name" value="HATPase_C_sf"/>
</dbReference>
<keyword evidence="8" id="KW-0547">Nucleotide-binding</keyword>
<dbReference type="Pfam" id="PF00672">
    <property type="entry name" value="HAMP"/>
    <property type="match status" value="1"/>
</dbReference>
<dbReference type="Pfam" id="PF00512">
    <property type="entry name" value="HisKA"/>
    <property type="match status" value="1"/>
</dbReference>
<evidence type="ECO:0000256" key="3">
    <source>
        <dbReference type="ARBA" id="ARBA00012438"/>
    </source>
</evidence>
<dbReference type="Proteomes" id="UP000665020">
    <property type="component" value="Chromosome"/>
</dbReference>
<evidence type="ECO:0000256" key="5">
    <source>
        <dbReference type="ARBA" id="ARBA00022553"/>
    </source>
</evidence>
<proteinExistence type="predicted"/>
<feature type="coiled-coil region" evidence="14">
    <location>
        <begin position="273"/>
        <end position="300"/>
    </location>
</feature>
<dbReference type="PANTHER" id="PTHR45528:SF1">
    <property type="entry name" value="SENSOR HISTIDINE KINASE CPXA"/>
    <property type="match status" value="1"/>
</dbReference>
<evidence type="ECO:0000256" key="1">
    <source>
        <dbReference type="ARBA" id="ARBA00000085"/>
    </source>
</evidence>
<feature type="transmembrane region" description="Helical" evidence="15">
    <location>
        <begin position="6"/>
        <end position="27"/>
    </location>
</feature>
<keyword evidence="19" id="KW-1185">Reference proteome</keyword>
<dbReference type="InterPro" id="IPR004358">
    <property type="entry name" value="Sig_transdc_His_kin-like_C"/>
</dbReference>
<evidence type="ECO:0000256" key="2">
    <source>
        <dbReference type="ARBA" id="ARBA00004651"/>
    </source>
</evidence>
<dbReference type="Gene3D" id="1.10.287.130">
    <property type="match status" value="1"/>
</dbReference>
<evidence type="ECO:0000256" key="15">
    <source>
        <dbReference type="SAM" id="Phobius"/>
    </source>
</evidence>
<dbReference type="RefSeq" id="WP_230868819.1">
    <property type="nucleotide sequence ID" value="NZ_CP046640.1"/>
</dbReference>
<keyword evidence="7 15" id="KW-0812">Transmembrane</keyword>
<organism evidence="18 19">
    <name type="scientific">Iocasia fonsfrigidae</name>
    <dbReference type="NCBI Taxonomy" id="2682810"/>
    <lineage>
        <taxon>Bacteria</taxon>
        <taxon>Bacillati</taxon>
        <taxon>Bacillota</taxon>
        <taxon>Clostridia</taxon>
        <taxon>Halanaerobiales</taxon>
        <taxon>Halanaerobiaceae</taxon>
        <taxon>Iocasia</taxon>
    </lineage>
</organism>
<feature type="domain" description="Histidine kinase" evidence="16">
    <location>
        <begin position="246"/>
        <end position="462"/>
    </location>
</feature>
<dbReference type="SMART" id="SM00304">
    <property type="entry name" value="HAMP"/>
    <property type="match status" value="1"/>
</dbReference>
<evidence type="ECO:0000256" key="12">
    <source>
        <dbReference type="ARBA" id="ARBA00023012"/>
    </source>
</evidence>
<evidence type="ECO:0000256" key="14">
    <source>
        <dbReference type="SAM" id="Coils"/>
    </source>
</evidence>
<dbReference type="CDD" id="cd00082">
    <property type="entry name" value="HisKA"/>
    <property type="match status" value="1"/>
</dbReference>
<dbReference type="InterPro" id="IPR005467">
    <property type="entry name" value="His_kinase_dom"/>
</dbReference>
<evidence type="ECO:0000259" key="17">
    <source>
        <dbReference type="PROSITE" id="PS50885"/>
    </source>
</evidence>
<dbReference type="SUPFAM" id="SSF55874">
    <property type="entry name" value="ATPase domain of HSP90 chaperone/DNA topoisomerase II/histidine kinase"/>
    <property type="match status" value="1"/>
</dbReference>
<dbReference type="EC" id="2.7.13.3" evidence="3"/>
<evidence type="ECO:0000256" key="4">
    <source>
        <dbReference type="ARBA" id="ARBA00022475"/>
    </source>
</evidence>
<name>A0A8A7KE50_9FIRM</name>
<keyword evidence="10" id="KW-0067">ATP-binding</keyword>